<name>A0AAN7UR58_9PEZI</name>
<dbReference type="AlphaFoldDB" id="A0AAN7UR58"/>
<comment type="caution">
    <text evidence="1">The sequence shown here is derived from an EMBL/GenBank/DDBJ whole genome shotgun (WGS) entry which is preliminary data.</text>
</comment>
<sequence>MSCRGAAIEISGEHRGLSCKATILDLNLQFTKRMTARIAKPPVSSPLPATAIHQPCPARPRRAERCIDWRGDITGSRMGDRAVEN</sequence>
<protein>
    <submittedName>
        <fullName evidence="1">Uncharacterized protein</fullName>
    </submittedName>
</protein>
<evidence type="ECO:0000313" key="2">
    <source>
        <dbReference type="Proteomes" id="UP001305414"/>
    </source>
</evidence>
<dbReference type="Proteomes" id="UP001305414">
    <property type="component" value="Unassembled WGS sequence"/>
</dbReference>
<organism evidence="1 2">
    <name type="scientific">Xylaria bambusicola</name>
    <dbReference type="NCBI Taxonomy" id="326684"/>
    <lineage>
        <taxon>Eukaryota</taxon>
        <taxon>Fungi</taxon>
        <taxon>Dikarya</taxon>
        <taxon>Ascomycota</taxon>
        <taxon>Pezizomycotina</taxon>
        <taxon>Sordariomycetes</taxon>
        <taxon>Xylariomycetidae</taxon>
        <taxon>Xylariales</taxon>
        <taxon>Xylariaceae</taxon>
        <taxon>Xylaria</taxon>
    </lineage>
</organism>
<keyword evidence="2" id="KW-1185">Reference proteome</keyword>
<reference evidence="1 2" key="1">
    <citation type="submission" date="2023-10" db="EMBL/GenBank/DDBJ databases">
        <title>Draft genome sequence of Xylaria bambusicola isolate GMP-LS, the root and basal stem rot pathogen of sugarcane in Indonesia.</title>
        <authorList>
            <person name="Selvaraj P."/>
            <person name="Muralishankar V."/>
            <person name="Muruganantham S."/>
            <person name="Sp S."/>
            <person name="Haryani S."/>
            <person name="Lau K.J.X."/>
            <person name="Naqvi N.I."/>
        </authorList>
    </citation>
    <scope>NUCLEOTIDE SEQUENCE [LARGE SCALE GENOMIC DNA]</scope>
    <source>
        <strain evidence="1">GMP-LS</strain>
    </source>
</reference>
<gene>
    <name evidence="1" type="ORF">RRF57_005909</name>
</gene>
<accession>A0AAN7UR58</accession>
<proteinExistence type="predicted"/>
<evidence type="ECO:0000313" key="1">
    <source>
        <dbReference type="EMBL" id="KAK5630194.1"/>
    </source>
</evidence>
<dbReference type="EMBL" id="JAWHQM010000015">
    <property type="protein sequence ID" value="KAK5630194.1"/>
    <property type="molecule type" value="Genomic_DNA"/>
</dbReference>